<feature type="domain" description="Response regulatory" evidence="10">
    <location>
        <begin position="1"/>
        <end position="116"/>
    </location>
</feature>
<comment type="caution">
    <text evidence="11">The sequence shown here is derived from an EMBL/GenBank/DDBJ whole genome shotgun (WGS) entry which is preliminary data.</text>
</comment>
<comment type="subcellular location">
    <subcellularLocation>
        <location evidence="1">Cytoplasm</location>
    </subcellularLocation>
</comment>
<evidence type="ECO:0000259" key="10">
    <source>
        <dbReference type="PROSITE" id="PS50110"/>
    </source>
</evidence>
<keyword evidence="5" id="KW-0805">Transcription regulation</keyword>
<dbReference type="PANTHER" id="PTHR42713:SF3">
    <property type="entry name" value="TRANSCRIPTIONAL REGULATORY PROTEIN HPTR"/>
    <property type="match status" value="1"/>
</dbReference>
<evidence type="ECO:0000256" key="7">
    <source>
        <dbReference type="ARBA" id="ARBA00023163"/>
    </source>
</evidence>
<dbReference type="InterPro" id="IPR041522">
    <property type="entry name" value="CdaR_GGDEF"/>
</dbReference>
<dbReference type="Pfam" id="PF12833">
    <property type="entry name" value="HTH_18"/>
    <property type="match status" value="1"/>
</dbReference>
<dbReference type="InterPro" id="IPR011006">
    <property type="entry name" value="CheY-like_superfamily"/>
</dbReference>
<evidence type="ECO:0000256" key="3">
    <source>
        <dbReference type="ARBA" id="ARBA00022553"/>
    </source>
</evidence>
<evidence type="ECO:0000256" key="5">
    <source>
        <dbReference type="ARBA" id="ARBA00023015"/>
    </source>
</evidence>
<keyword evidence="2" id="KW-0963">Cytoplasm</keyword>
<evidence type="ECO:0000313" key="12">
    <source>
        <dbReference type="Proteomes" id="UP001596250"/>
    </source>
</evidence>
<feature type="domain" description="HTH araC/xylS-type" evidence="9">
    <location>
        <begin position="420"/>
        <end position="519"/>
    </location>
</feature>
<dbReference type="InterPro" id="IPR001789">
    <property type="entry name" value="Sig_transdc_resp-reg_receiver"/>
</dbReference>
<evidence type="ECO:0000256" key="4">
    <source>
        <dbReference type="ARBA" id="ARBA00023012"/>
    </source>
</evidence>
<dbReference type="SMART" id="SM00342">
    <property type="entry name" value="HTH_ARAC"/>
    <property type="match status" value="1"/>
</dbReference>
<gene>
    <name evidence="11" type="ORF">ACFPXP_02180</name>
</gene>
<dbReference type="Pfam" id="PF00072">
    <property type="entry name" value="Response_reg"/>
    <property type="match status" value="1"/>
</dbReference>
<evidence type="ECO:0000256" key="6">
    <source>
        <dbReference type="ARBA" id="ARBA00023125"/>
    </source>
</evidence>
<dbReference type="SUPFAM" id="SSF46689">
    <property type="entry name" value="Homeodomain-like"/>
    <property type="match status" value="2"/>
</dbReference>
<keyword evidence="7" id="KW-0804">Transcription</keyword>
<evidence type="ECO:0000259" key="9">
    <source>
        <dbReference type="PROSITE" id="PS01124"/>
    </source>
</evidence>
<protein>
    <submittedName>
        <fullName evidence="11">Response regulator</fullName>
    </submittedName>
</protein>
<dbReference type="InterPro" id="IPR009057">
    <property type="entry name" value="Homeodomain-like_sf"/>
</dbReference>
<dbReference type="Proteomes" id="UP001596250">
    <property type="component" value="Unassembled WGS sequence"/>
</dbReference>
<sequence>MFVDDESIIREGLRTLIRWEDLGFDEFDEAENAVEALRILQTRQPDLIITDIFMPEMSGIEFARQVKALNSSVRLVILTGYEKFEYAKEAVEIGVAKYMVKPIFPSELEETVQEIVRDIYEERSKQKWSEEARSKLAQYQPVIVEKFWSDLVTGMIFKAQDIQKRLQGLNIDIAYPSYSCAAVKVPMKQTVERYGEEDTALIKFAVRNVVEELLHDDLIYIVETDISILQCIVRRELDAAKLDEVIQSIYTLLKLHVWVGVGSCYEAIEDLPRAANEALEAVHALQWMDRSDYMHYQELPHWKKQRADYPYAREKEILDVLRFKGHVDARVLTPFLEALEQHPASSQMKKLMLFQLLGGFYRIVDEYDAAGQIPSFYESCMRLTELDAGAEIVHFFHELFHQFVEYKNKKQSSFVDQLVDQAQKMMKERYRDPELTVATIAQTLCITPNYLSRIFHQKTGVTCVEYMTTLKLEEAQQLLAHTSLKSYEIAEKVGYMNSHYFSTLFKKHLGCSPSEFREKQGQGVR</sequence>
<keyword evidence="12" id="KW-1185">Reference proteome</keyword>
<dbReference type="SMART" id="SM00448">
    <property type="entry name" value="REC"/>
    <property type="match status" value="1"/>
</dbReference>
<dbReference type="InterPro" id="IPR051552">
    <property type="entry name" value="HptR"/>
</dbReference>
<dbReference type="Gene3D" id="3.40.50.2300">
    <property type="match status" value="1"/>
</dbReference>
<keyword evidence="6" id="KW-0238">DNA-binding</keyword>
<dbReference type="InterPro" id="IPR020449">
    <property type="entry name" value="Tscrpt_reg_AraC-type_HTH"/>
</dbReference>
<evidence type="ECO:0000256" key="2">
    <source>
        <dbReference type="ARBA" id="ARBA00022490"/>
    </source>
</evidence>
<dbReference type="InterPro" id="IPR018060">
    <property type="entry name" value="HTH_AraC"/>
</dbReference>
<dbReference type="PROSITE" id="PS50110">
    <property type="entry name" value="RESPONSE_REGULATORY"/>
    <property type="match status" value="1"/>
</dbReference>
<dbReference type="PROSITE" id="PS01124">
    <property type="entry name" value="HTH_ARAC_FAMILY_2"/>
    <property type="match status" value="1"/>
</dbReference>
<feature type="modified residue" description="4-aspartylphosphate" evidence="8">
    <location>
        <position position="51"/>
    </location>
</feature>
<dbReference type="EMBL" id="JBHSQV010000010">
    <property type="protein sequence ID" value="MFC5985281.1"/>
    <property type="molecule type" value="Genomic_DNA"/>
</dbReference>
<keyword evidence="3 8" id="KW-0597">Phosphoprotein</keyword>
<evidence type="ECO:0000313" key="11">
    <source>
        <dbReference type="EMBL" id="MFC5985281.1"/>
    </source>
</evidence>
<proteinExistence type="predicted"/>
<dbReference type="SUPFAM" id="SSF52172">
    <property type="entry name" value="CheY-like"/>
    <property type="match status" value="1"/>
</dbReference>
<keyword evidence="4" id="KW-0902">Two-component regulatory system</keyword>
<dbReference type="Pfam" id="PF17853">
    <property type="entry name" value="GGDEF_2"/>
    <property type="match status" value="1"/>
</dbReference>
<dbReference type="Gene3D" id="1.10.10.60">
    <property type="entry name" value="Homeodomain-like"/>
    <property type="match status" value="2"/>
</dbReference>
<organism evidence="11 12">
    <name type="scientific">Marinicrinis lubricantis</name>
    <dbReference type="NCBI Taxonomy" id="2086470"/>
    <lineage>
        <taxon>Bacteria</taxon>
        <taxon>Bacillati</taxon>
        <taxon>Bacillota</taxon>
        <taxon>Bacilli</taxon>
        <taxon>Bacillales</taxon>
        <taxon>Paenibacillaceae</taxon>
    </lineage>
</organism>
<name>A0ABW1IJQ7_9BACL</name>
<dbReference type="CDD" id="cd17536">
    <property type="entry name" value="REC_YesN-like"/>
    <property type="match status" value="1"/>
</dbReference>
<dbReference type="RefSeq" id="WP_379892001.1">
    <property type="nucleotide sequence ID" value="NZ_CBCSCT010000003.1"/>
</dbReference>
<evidence type="ECO:0000256" key="1">
    <source>
        <dbReference type="ARBA" id="ARBA00004496"/>
    </source>
</evidence>
<dbReference type="PRINTS" id="PR00032">
    <property type="entry name" value="HTHARAC"/>
</dbReference>
<dbReference type="PANTHER" id="PTHR42713">
    <property type="entry name" value="HISTIDINE KINASE-RELATED"/>
    <property type="match status" value="1"/>
</dbReference>
<accession>A0ABW1IJQ7</accession>
<evidence type="ECO:0000256" key="8">
    <source>
        <dbReference type="PROSITE-ProRule" id="PRU00169"/>
    </source>
</evidence>
<reference evidence="12" key="1">
    <citation type="journal article" date="2019" name="Int. J. Syst. Evol. Microbiol.">
        <title>The Global Catalogue of Microorganisms (GCM) 10K type strain sequencing project: providing services to taxonomists for standard genome sequencing and annotation.</title>
        <authorList>
            <consortium name="The Broad Institute Genomics Platform"/>
            <consortium name="The Broad Institute Genome Sequencing Center for Infectious Disease"/>
            <person name="Wu L."/>
            <person name="Ma J."/>
        </authorList>
    </citation>
    <scope>NUCLEOTIDE SEQUENCE [LARGE SCALE GENOMIC DNA]</scope>
    <source>
        <strain evidence="12">CCM 8749</strain>
    </source>
</reference>